<name>A0ABQ4ZUX0_9ASTR</name>
<evidence type="ECO:0000256" key="2">
    <source>
        <dbReference type="ARBA" id="ARBA00022692"/>
    </source>
</evidence>
<evidence type="ECO:0000313" key="10">
    <source>
        <dbReference type="Proteomes" id="UP001151760"/>
    </source>
</evidence>
<dbReference type="InterPro" id="IPR000504">
    <property type="entry name" value="RRM_dom"/>
</dbReference>
<dbReference type="SUPFAM" id="SSF55282">
    <property type="entry name" value="RL5-like"/>
    <property type="match status" value="1"/>
</dbReference>
<dbReference type="Pfam" id="PF00146">
    <property type="entry name" value="NADHdh"/>
    <property type="match status" value="1"/>
</dbReference>
<comment type="caution">
    <text evidence="9">The sequence shown here is derived from an EMBL/GenBank/DDBJ whole genome shotgun (WGS) entry which is preliminary data.</text>
</comment>
<feature type="compositionally biased region" description="Gly residues" evidence="7">
    <location>
        <begin position="697"/>
        <end position="706"/>
    </location>
</feature>
<dbReference type="EMBL" id="BQNB010011704">
    <property type="protein sequence ID" value="GJS94080.1"/>
    <property type="molecule type" value="Genomic_DNA"/>
</dbReference>
<evidence type="ECO:0000256" key="7">
    <source>
        <dbReference type="SAM" id="MobiDB-lite"/>
    </source>
</evidence>
<evidence type="ECO:0000256" key="1">
    <source>
        <dbReference type="ARBA" id="ARBA00004141"/>
    </source>
</evidence>
<dbReference type="InterPro" id="IPR035979">
    <property type="entry name" value="RBD_domain_sf"/>
</dbReference>
<dbReference type="InterPro" id="IPR012677">
    <property type="entry name" value="Nucleotide-bd_a/b_plait_sf"/>
</dbReference>
<dbReference type="Gene3D" id="3.30.1440.10">
    <property type="match status" value="1"/>
</dbReference>
<keyword evidence="3 6" id="KW-0694">RNA-binding</keyword>
<evidence type="ECO:0000259" key="8">
    <source>
        <dbReference type="PROSITE" id="PS50102"/>
    </source>
</evidence>
<dbReference type="GO" id="GO:0005840">
    <property type="term" value="C:ribosome"/>
    <property type="evidence" value="ECO:0007669"/>
    <property type="project" value="UniProtKB-KW"/>
</dbReference>
<gene>
    <name evidence="9" type="ORF">Tco_0801048</name>
</gene>
<dbReference type="Pfam" id="PF00076">
    <property type="entry name" value="RRM_1"/>
    <property type="match status" value="1"/>
</dbReference>
<keyword evidence="5" id="KW-0472">Membrane</keyword>
<keyword evidence="2" id="KW-0812">Transmembrane</keyword>
<dbReference type="SUPFAM" id="SSF54928">
    <property type="entry name" value="RNA-binding domain, RBD"/>
    <property type="match status" value="1"/>
</dbReference>
<dbReference type="PROSITE" id="PS00668">
    <property type="entry name" value="COMPLEX1_ND1_2"/>
    <property type="match status" value="1"/>
</dbReference>
<dbReference type="InterPro" id="IPR018086">
    <property type="entry name" value="NADH_UbQ_OxRdtase_su1_CS"/>
</dbReference>
<dbReference type="InterPro" id="IPR022803">
    <property type="entry name" value="Ribosomal_uL5_dom_sf"/>
</dbReference>
<evidence type="ECO:0000256" key="4">
    <source>
        <dbReference type="ARBA" id="ARBA00022989"/>
    </source>
</evidence>
<organism evidence="9 10">
    <name type="scientific">Tanacetum coccineum</name>
    <dbReference type="NCBI Taxonomy" id="301880"/>
    <lineage>
        <taxon>Eukaryota</taxon>
        <taxon>Viridiplantae</taxon>
        <taxon>Streptophyta</taxon>
        <taxon>Embryophyta</taxon>
        <taxon>Tracheophyta</taxon>
        <taxon>Spermatophyta</taxon>
        <taxon>Magnoliopsida</taxon>
        <taxon>eudicotyledons</taxon>
        <taxon>Gunneridae</taxon>
        <taxon>Pentapetalae</taxon>
        <taxon>asterids</taxon>
        <taxon>campanulids</taxon>
        <taxon>Asterales</taxon>
        <taxon>Asteraceae</taxon>
        <taxon>Asteroideae</taxon>
        <taxon>Anthemideae</taxon>
        <taxon>Anthemidinae</taxon>
        <taxon>Tanacetum</taxon>
    </lineage>
</organism>
<evidence type="ECO:0000256" key="6">
    <source>
        <dbReference type="PROSITE-ProRule" id="PRU00176"/>
    </source>
</evidence>
<reference evidence="9" key="2">
    <citation type="submission" date="2022-01" db="EMBL/GenBank/DDBJ databases">
        <authorList>
            <person name="Yamashiro T."/>
            <person name="Shiraishi A."/>
            <person name="Satake H."/>
            <person name="Nakayama K."/>
        </authorList>
    </citation>
    <scope>NUCLEOTIDE SEQUENCE</scope>
</reference>
<evidence type="ECO:0000256" key="5">
    <source>
        <dbReference type="ARBA" id="ARBA00023136"/>
    </source>
</evidence>
<reference evidence="9" key="1">
    <citation type="journal article" date="2022" name="Int. J. Mol. Sci.">
        <title>Draft Genome of Tanacetum Coccineum: Genomic Comparison of Closely Related Tanacetum-Family Plants.</title>
        <authorList>
            <person name="Yamashiro T."/>
            <person name="Shiraishi A."/>
            <person name="Nakayama K."/>
            <person name="Satake H."/>
        </authorList>
    </citation>
    <scope>NUCLEOTIDE SEQUENCE</scope>
</reference>
<proteinExistence type="predicted"/>
<feature type="domain" description="RRM" evidence="8">
    <location>
        <begin position="520"/>
        <end position="598"/>
    </location>
</feature>
<evidence type="ECO:0000313" key="9">
    <source>
        <dbReference type="EMBL" id="GJS94080.1"/>
    </source>
</evidence>
<keyword evidence="10" id="KW-1185">Reference proteome</keyword>
<protein>
    <submittedName>
        <fullName evidence="9">Ribosomal protein L5</fullName>
    </submittedName>
</protein>
<dbReference type="SMART" id="SM00360">
    <property type="entry name" value="RRM"/>
    <property type="match status" value="1"/>
</dbReference>
<dbReference type="InterPro" id="IPR001694">
    <property type="entry name" value="NADH_UbQ_OxRdtase_su1/FPO"/>
</dbReference>
<sequence>MSASRRKAHFELWVIGRAAFSDQGPGHKGPSTIQVRRSPEVTAMSRNLTHRPKRRANTRTATKVEHTAMPPVFVSWESPAEERAVGPRNSSEIVMAQKQIWSGIPLFPVLVMFFISCLAETNRAPFDLPEAEAESVAGYNVEYARDAILNSSLEAKKRERLARALLKRPFTKNIEGLATARMSMQDAPKGVPINRATRFENKDPLLKPNHANVMEVPGSCKIRVVPKAAPSDFIIKNGKLAMEIPCGQKLIQTQRASTGKSFRSNPFLGSNKDKKGYVSDLARQSTLRGHGMSHFLVRISAVMSLLDFPVEIREKSIQFLMEMEFCEFSPELEDHFEIFEHIRGFNVTIVTSANTQDETLPPWSGFFQKDEGEMIYRLGSIKPIEQGLALQLVYKQGAGSNPVCDNHKAFDHRISRDPRGHVLGQEELFHVQLNSIFPFKFRSTPSPRAFNKHSFNSPGADPQNSRRNRGFAFIEYYNHACAEYSRQKMLKPKFKLDDKAPTVSWADPKNAESSASSQVKALYVKNLPKNVTNEQLEKIFEHHGKITKVVLPPAKAGHERSRFGFVHFADRSSVMKALKDTEKYELNGQTLECSLAKPQADQKTSGGASNSQKVALLPHNPHVGYGLVGSPYGALTAGYAGAAYPQPLIYGRAPSTAGMAMMPMLLPDGRIGYVLQQPGVAPHTPPPQPQQHHRGGGGRSGGGSSSSGGHRRSNDSGGRGRSRYNPY</sequence>
<accession>A0ABQ4ZUX0</accession>
<keyword evidence="9" id="KW-0689">Ribosomal protein</keyword>
<comment type="subcellular location">
    <subcellularLocation>
        <location evidence="1">Membrane</location>
        <topology evidence="1">Multi-pass membrane protein</topology>
    </subcellularLocation>
</comment>
<dbReference type="PANTHER" id="PTHR21245">
    <property type="entry name" value="HETEROGENEOUS NUCLEAR RIBONUCLEOPROTEIN"/>
    <property type="match status" value="1"/>
</dbReference>
<keyword evidence="9" id="KW-0687">Ribonucleoprotein</keyword>
<keyword evidence="4" id="KW-1133">Transmembrane helix</keyword>
<evidence type="ECO:0000256" key="3">
    <source>
        <dbReference type="ARBA" id="ARBA00022884"/>
    </source>
</evidence>
<dbReference type="Gene3D" id="3.30.70.330">
    <property type="match status" value="2"/>
</dbReference>
<dbReference type="Proteomes" id="UP001151760">
    <property type="component" value="Unassembled WGS sequence"/>
</dbReference>
<feature type="region of interest" description="Disordered" evidence="7">
    <location>
        <begin position="676"/>
        <end position="727"/>
    </location>
</feature>
<dbReference type="PROSITE" id="PS50102">
    <property type="entry name" value="RRM"/>
    <property type="match status" value="1"/>
</dbReference>